<comment type="caution">
    <text evidence="8">The sequence shown here is derived from an EMBL/GenBank/DDBJ whole genome shotgun (WGS) entry which is preliminary data.</text>
</comment>
<dbReference type="GO" id="GO:0005886">
    <property type="term" value="C:plasma membrane"/>
    <property type="evidence" value="ECO:0007669"/>
    <property type="project" value="TreeGrafter"/>
</dbReference>
<dbReference type="GO" id="GO:0000271">
    <property type="term" value="P:polysaccharide biosynthetic process"/>
    <property type="evidence" value="ECO:0007669"/>
    <property type="project" value="InterPro"/>
</dbReference>
<feature type="domain" description="GtrA/DPMS transmembrane" evidence="7">
    <location>
        <begin position="13"/>
        <end position="126"/>
    </location>
</feature>
<dbReference type="PANTHER" id="PTHR38459:SF1">
    <property type="entry name" value="PROPHAGE BACTOPRENOL-LINKED GLUCOSE TRANSLOCASE HOMOLOG"/>
    <property type="match status" value="1"/>
</dbReference>
<evidence type="ECO:0000256" key="2">
    <source>
        <dbReference type="ARBA" id="ARBA00009399"/>
    </source>
</evidence>
<organism evidence="8 9">
    <name type="scientific">Candidatus Nomurabacteria bacterium RIFCSPLOWO2_12_FULL_37_8</name>
    <dbReference type="NCBI Taxonomy" id="1801793"/>
    <lineage>
        <taxon>Bacteria</taxon>
        <taxon>Candidatus Nomuraibacteriota</taxon>
    </lineage>
</organism>
<dbReference type="InterPro" id="IPR051401">
    <property type="entry name" value="GtrA_CellWall_Glycosyl"/>
</dbReference>
<evidence type="ECO:0000313" key="8">
    <source>
        <dbReference type="EMBL" id="OGJ01522.1"/>
    </source>
</evidence>
<keyword evidence="3 6" id="KW-0812">Transmembrane</keyword>
<dbReference type="AlphaFoldDB" id="A0A1F6Y5B0"/>
<protein>
    <recommendedName>
        <fullName evidence="7">GtrA/DPMS transmembrane domain-containing protein</fullName>
    </recommendedName>
</protein>
<feature type="transmembrane region" description="Helical" evidence="6">
    <location>
        <begin position="12"/>
        <end position="32"/>
    </location>
</feature>
<comment type="similarity">
    <text evidence="2">Belongs to the GtrA family.</text>
</comment>
<accession>A0A1F6Y5B0</accession>
<evidence type="ECO:0000256" key="6">
    <source>
        <dbReference type="SAM" id="Phobius"/>
    </source>
</evidence>
<dbReference type="Pfam" id="PF04138">
    <property type="entry name" value="GtrA_DPMS_TM"/>
    <property type="match status" value="1"/>
</dbReference>
<reference evidence="8 9" key="1">
    <citation type="journal article" date="2016" name="Nat. Commun.">
        <title>Thousands of microbial genomes shed light on interconnected biogeochemical processes in an aquifer system.</title>
        <authorList>
            <person name="Anantharaman K."/>
            <person name="Brown C.T."/>
            <person name="Hug L.A."/>
            <person name="Sharon I."/>
            <person name="Castelle C.J."/>
            <person name="Probst A.J."/>
            <person name="Thomas B.C."/>
            <person name="Singh A."/>
            <person name="Wilkins M.J."/>
            <person name="Karaoz U."/>
            <person name="Brodie E.L."/>
            <person name="Williams K.H."/>
            <person name="Hubbard S.S."/>
            <person name="Banfield J.F."/>
        </authorList>
    </citation>
    <scope>NUCLEOTIDE SEQUENCE [LARGE SCALE GENOMIC DNA]</scope>
</reference>
<feature type="transmembrane region" description="Helical" evidence="6">
    <location>
        <begin position="104"/>
        <end position="123"/>
    </location>
</feature>
<proteinExistence type="inferred from homology"/>
<evidence type="ECO:0000313" key="9">
    <source>
        <dbReference type="Proteomes" id="UP000178661"/>
    </source>
</evidence>
<comment type="subcellular location">
    <subcellularLocation>
        <location evidence="1">Membrane</location>
        <topology evidence="1">Multi-pass membrane protein</topology>
    </subcellularLocation>
</comment>
<gene>
    <name evidence="8" type="ORF">A3G98_00280</name>
</gene>
<name>A0A1F6Y5B0_9BACT</name>
<feature type="transmembrane region" description="Helical" evidence="6">
    <location>
        <begin position="38"/>
        <end position="56"/>
    </location>
</feature>
<feature type="transmembrane region" description="Helical" evidence="6">
    <location>
        <begin position="76"/>
        <end position="98"/>
    </location>
</feature>
<keyword evidence="4 6" id="KW-1133">Transmembrane helix</keyword>
<dbReference type="InterPro" id="IPR007267">
    <property type="entry name" value="GtrA_DPMS_TM"/>
</dbReference>
<evidence type="ECO:0000256" key="3">
    <source>
        <dbReference type="ARBA" id="ARBA00022692"/>
    </source>
</evidence>
<evidence type="ECO:0000256" key="4">
    <source>
        <dbReference type="ARBA" id="ARBA00022989"/>
    </source>
</evidence>
<evidence type="ECO:0000256" key="1">
    <source>
        <dbReference type="ARBA" id="ARBA00004141"/>
    </source>
</evidence>
<dbReference type="Proteomes" id="UP000178661">
    <property type="component" value="Unassembled WGS sequence"/>
</dbReference>
<dbReference type="PANTHER" id="PTHR38459">
    <property type="entry name" value="PROPHAGE BACTOPRENOL-LINKED GLUCOSE TRANSLOCASE HOMOLOG"/>
    <property type="match status" value="1"/>
</dbReference>
<keyword evidence="5 6" id="KW-0472">Membrane</keyword>
<evidence type="ECO:0000259" key="7">
    <source>
        <dbReference type="Pfam" id="PF04138"/>
    </source>
</evidence>
<sequence>MRTKTSRLRQVVRFCVAGAVGVIAYYAALYGLTEYLGVWYVLSALIGFVLNTGLNFTLQKFWTFQNKETHMVGRQLALYAAMTVSFLVGNTVFLYLMVEYLHMWYIGAQVILTVVISILSFIISGRIFKNERRLA</sequence>
<evidence type="ECO:0000256" key="5">
    <source>
        <dbReference type="ARBA" id="ARBA00023136"/>
    </source>
</evidence>
<dbReference type="EMBL" id="MFVR01000017">
    <property type="protein sequence ID" value="OGJ01522.1"/>
    <property type="molecule type" value="Genomic_DNA"/>
</dbReference>